<feature type="region of interest" description="Disordered" evidence="1">
    <location>
        <begin position="69"/>
        <end position="88"/>
    </location>
</feature>
<organism evidence="2 3">
    <name type="scientific">Calocera cornea HHB12733</name>
    <dbReference type="NCBI Taxonomy" id="1353952"/>
    <lineage>
        <taxon>Eukaryota</taxon>
        <taxon>Fungi</taxon>
        <taxon>Dikarya</taxon>
        <taxon>Basidiomycota</taxon>
        <taxon>Agaricomycotina</taxon>
        <taxon>Dacrymycetes</taxon>
        <taxon>Dacrymycetales</taxon>
        <taxon>Dacrymycetaceae</taxon>
        <taxon>Calocera</taxon>
    </lineage>
</organism>
<evidence type="ECO:0000313" key="3">
    <source>
        <dbReference type="Proteomes" id="UP000076842"/>
    </source>
</evidence>
<dbReference type="AlphaFoldDB" id="A0A165CFP3"/>
<dbReference type="InParanoid" id="A0A165CFP3"/>
<protein>
    <submittedName>
        <fullName evidence="2">Uncharacterized protein</fullName>
    </submittedName>
</protein>
<name>A0A165CFP3_9BASI</name>
<evidence type="ECO:0000256" key="1">
    <source>
        <dbReference type="SAM" id="MobiDB-lite"/>
    </source>
</evidence>
<keyword evidence="3" id="KW-1185">Reference proteome</keyword>
<gene>
    <name evidence="2" type="ORF">CALCODRAFT_504415</name>
</gene>
<dbReference type="EMBL" id="KV424149">
    <property type="protein sequence ID" value="KZT50715.1"/>
    <property type="molecule type" value="Genomic_DNA"/>
</dbReference>
<evidence type="ECO:0000313" key="2">
    <source>
        <dbReference type="EMBL" id="KZT50715.1"/>
    </source>
</evidence>
<proteinExistence type="predicted"/>
<feature type="region of interest" description="Disordered" evidence="1">
    <location>
        <begin position="20"/>
        <end position="61"/>
    </location>
</feature>
<sequence length="88" mass="9489">MHPETASSLASHLFHTTTLLSPLLPPAHPSLPSTQSPMSLAHPTRSGQQRNIGRSPSMRLAGAYNSNCPVILAPHPQQSTRQSDRGWS</sequence>
<accession>A0A165CFP3</accession>
<reference evidence="2 3" key="1">
    <citation type="journal article" date="2016" name="Mol. Biol. Evol.">
        <title>Comparative Genomics of Early-Diverging Mushroom-Forming Fungi Provides Insights into the Origins of Lignocellulose Decay Capabilities.</title>
        <authorList>
            <person name="Nagy L.G."/>
            <person name="Riley R."/>
            <person name="Tritt A."/>
            <person name="Adam C."/>
            <person name="Daum C."/>
            <person name="Floudas D."/>
            <person name="Sun H."/>
            <person name="Yadav J.S."/>
            <person name="Pangilinan J."/>
            <person name="Larsson K.H."/>
            <person name="Matsuura K."/>
            <person name="Barry K."/>
            <person name="Labutti K."/>
            <person name="Kuo R."/>
            <person name="Ohm R.A."/>
            <person name="Bhattacharya S.S."/>
            <person name="Shirouzu T."/>
            <person name="Yoshinaga Y."/>
            <person name="Martin F.M."/>
            <person name="Grigoriev I.V."/>
            <person name="Hibbett D.S."/>
        </authorList>
    </citation>
    <scope>NUCLEOTIDE SEQUENCE [LARGE SCALE GENOMIC DNA]</scope>
    <source>
        <strain evidence="2 3">HHB12733</strain>
    </source>
</reference>
<feature type="compositionally biased region" description="Polar residues" evidence="1">
    <location>
        <begin position="45"/>
        <end position="54"/>
    </location>
</feature>
<dbReference type="Proteomes" id="UP000076842">
    <property type="component" value="Unassembled WGS sequence"/>
</dbReference>